<dbReference type="EMBL" id="JAHLQL010000001">
    <property type="protein sequence ID" value="MBU5590342.1"/>
    <property type="molecule type" value="Genomic_DNA"/>
</dbReference>
<reference evidence="2 3" key="1">
    <citation type="submission" date="2021-06" db="EMBL/GenBank/DDBJ databases">
        <authorList>
            <person name="Sun Q."/>
            <person name="Li D."/>
        </authorList>
    </citation>
    <scope>NUCLEOTIDE SEQUENCE [LARGE SCALE GENOMIC DNA]</scope>
    <source>
        <strain evidence="2 3">MSJ-4</strain>
    </source>
</reference>
<name>A0ABS6EVT3_9CLOT</name>
<feature type="domain" description="Gcp-like" evidence="1">
    <location>
        <begin position="31"/>
        <end position="226"/>
    </location>
</feature>
<dbReference type="Proteomes" id="UP000736583">
    <property type="component" value="Unassembled WGS sequence"/>
</dbReference>
<comment type="caution">
    <text evidence="2">The sequence shown here is derived from an EMBL/GenBank/DDBJ whole genome shotgun (WGS) entry which is preliminary data.</text>
</comment>
<proteinExistence type="predicted"/>
<dbReference type="RefSeq" id="WP_216455560.1">
    <property type="nucleotide sequence ID" value="NZ_JAHLQL010000001.1"/>
</dbReference>
<gene>
    <name evidence="2" type="primary">tsaB</name>
    <name evidence="2" type="ORF">KQI89_01055</name>
</gene>
<dbReference type="NCBIfam" id="TIGR03725">
    <property type="entry name" value="T6A_YeaZ"/>
    <property type="match status" value="1"/>
</dbReference>
<sequence length="237" mass="26340">MKVLSVDSSTETASVALIEDDKLLGEINFNYKKQHSVLLLSMIDNLLNSLSLDMDEIDGFVISKGPGSFTGLRIGMATIKGMSLASNKPYISLSSLDALAYNMYGFSGIVCSMMDALRNNVYTSLYQYEDGNLVQILDYSAISVNELIDKLNSYNKRVCFIGDAINLHKDILEKSIPNCLFAPSHLNYVRAASLGELGMKKLKLGEKDDINNSAPIYLRKSQAEREYEKKQVSLNHE</sequence>
<dbReference type="GO" id="GO:0061711">
    <property type="term" value="F:tRNA N(6)-L-threonylcarbamoyladenine synthase activity"/>
    <property type="evidence" value="ECO:0007669"/>
    <property type="project" value="UniProtKB-EC"/>
</dbReference>
<dbReference type="EC" id="2.3.1.234" evidence="2"/>
<protein>
    <submittedName>
        <fullName evidence="2">tRNA (Adenosine(37)-N6)-threonylcarbamoyltransferase complex dimerization subunit type 1 TsaB</fullName>
        <ecNumber evidence="2">2.3.1.234</ecNumber>
    </submittedName>
</protein>
<keyword evidence="2" id="KW-0012">Acyltransferase</keyword>
<organism evidence="2 3">
    <name type="scientific">Clostridium simiarum</name>
    <dbReference type="NCBI Taxonomy" id="2841506"/>
    <lineage>
        <taxon>Bacteria</taxon>
        <taxon>Bacillati</taxon>
        <taxon>Bacillota</taxon>
        <taxon>Clostridia</taxon>
        <taxon>Eubacteriales</taxon>
        <taxon>Clostridiaceae</taxon>
        <taxon>Clostridium</taxon>
    </lineage>
</organism>
<evidence type="ECO:0000313" key="2">
    <source>
        <dbReference type="EMBL" id="MBU5590342.1"/>
    </source>
</evidence>
<evidence type="ECO:0000313" key="3">
    <source>
        <dbReference type="Proteomes" id="UP000736583"/>
    </source>
</evidence>
<dbReference type="Pfam" id="PF00814">
    <property type="entry name" value="TsaD"/>
    <property type="match status" value="1"/>
</dbReference>
<dbReference type="InterPro" id="IPR022496">
    <property type="entry name" value="T6A_TsaB"/>
</dbReference>
<dbReference type="InterPro" id="IPR000905">
    <property type="entry name" value="Gcp-like_dom"/>
</dbReference>
<dbReference type="CDD" id="cd24032">
    <property type="entry name" value="ASKHA_NBD_TsaB"/>
    <property type="match status" value="1"/>
</dbReference>
<dbReference type="PANTHER" id="PTHR11735">
    <property type="entry name" value="TRNA N6-ADENOSINE THREONYLCARBAMOYLTRANSFERASE"/>
    <property type="match status" value="1"/>
</dbReference>
<keyword evidence="3" id="KW-1185">Reference proteome</keyword>
<accession>A0ABS6EVT3</accession>
<evidence type="ECO:0000259" key="1">
    <source>
        <dbReference type="Pfam" id="PF00814"/>
    </source>
</evidence>
<keyword evidence="2" id="KW-0808">Transferase</keyword>
<dbReference type="PANTHER" id="PTHR11735:SF11">
    <property type="entry name" value="TRNA THREONYLCARBAMOYLADENOSINE BIOSYNTHESIS PROTEIN TSAB"/>
    <property type="match status" value="1"/>
</dbReference>